<dbReference type="EMBL" id="NJBO01000013">
    <property type="protein sequence ID" value="TKJ41431.1"/>
    <property type="molecule type" value="Genomic_DNA"/>
</dbReference>
<comment type="caution">
    <text evidence="1">The sequence shown here is derived from an EMBL/GenBank/DDBJ whole genome shotgun (WGS) entry which is preliminary data.</text>
</comment>
<proteinExistence type="predicted"/>
<gene>
    <name evidence="1" type="ORF">CEE36_08235</name>
</gene>
<name>A0A532V2I3_UNCT6</name>
<protein>
    <submittedName>
        <fullName evidence="1">Uncharacterized protein</fullName>
    </submittedName>
</protein>
<accession>A0A532V2I3</accession>
<evidence type="ECO:0000313" key="1">
    <source>
        <dbReference type="EMBL" id="TKJ41431.1"/>
    </source>
</evidence>
<reference evidence="1 2" key="1">
    <citation type="submission" date="2017-06" db="EMBL/GenBank/DDBJ databases">
        <title>Novel microbial phyla capable of carbon fixation and sulfur reduction in deep-sea sediments.</title>
        <authorList>
            <person name="Huang J."/>
            <person name="Baker B."/>
            <person name="Wang Y."/>
        </authorList>
    </citation>
    <scope>NUCLEOTIDE SEQUENCE [LARGE SCALE GENOMIC DNA]</scope>
    <source>
        <strain evidence="1">B3_TA06</strain>
    </source>
</reference>
<dbReference type="AlphaFoldDB" id="A0A532V2I3"/>
<sequence>MGEYEILEPQELMIKLLARIAYPPEKVREIVAGGKQKVVPWLKAYNLCDGKHDKQKDMAKEAGVDGGAFSRALQEWEKLGIIFQVKNNDGKVCYKAITYLEEKED</sequence>
<evidence type="ECO:0000313" key="2">
    <source>
        <dbReference type="Proteomes" id="UP000317778"/>
    </source>
</evidence>
<organism evidence="1 2">
    <name type="scientific">candidate division TA06 bacterium B3_TA06</name>
    <dbReference type="NCBI Taxonomy" id="2012487"/>
    <lineage>
        <taxon>Bacteria</taxon>
        <taxon>Bacteria division TA06</taxon>
    </lineage>
</organism>
<dbReference type="Proteomes" id="UP000317778">
    <property type="component" value="Unassembled WGS sequence"/>
</dbReference>